<reference evidence="1 2" key="1">
    <citation type="journal article" date="2011" name="J. Biotechnol.">
        <title>High-quality genome sequence of Pichia pastoris CBS7435.</title>
        <authorList>
            <person name="Kuberl A."/>
            <person name="Schneider J."/>
            <person name="Thallinger G.G."/>
            <person name="Anderl I."/>
            <person name="Wibberg D."/>
            <person name="Hajek T."/>
            <person name="Jaenicke S."/>
            <person name="Brinkrolf K."/>
            <person name="Goesmann A."/>
            <person name="Szczepanowski R."/>
            <person name="Puhler A."/>
            <person name="Schwab H."/>
            <person name="Glieder A."/>
            <person name="Pichler H."/>
        </authorList>
    </citation>
    <scope>NUCLEOTIDE SEQUENCE [LARGE SCALE GENOMIC DNA]</scope>
    <source>
        <strain evidence="2">ATCC 76273 / CBS 7435 / CECT 11047 / NRRL Y-11430 / Wegner 21-1</strain>
    </source>
</reference>
<keyword evidence="2" id="KW-1185">Reference proteome</keyword>
<evidence type="ECO:0000313" key="2">
    <source>
        <dbReference type="Proteomes" id="UP000006853"/>
    </source>
</evidence>
<evidence type="ECO:0000313" key="1">
    <source>
        <dbReference type="EMBL" id="SCV11790.1"/>
    </source>
</evidence>
<accession>A0A1G4KP59</accession>
<proteinExistence type="predicted"/>
<organism evidence="1 2">
    <name type="scientific">Komagataella phaffii (strain ATCC 76273 / CBS 7435 / CECT 11047 / NRRL Y-11430 / Wegner 21-1)</name>
    <name type="common">Yeast</name>
    <name type="synonym">Pichia pastoris</name>
    <dbReference type="NCBI Taxonomy" id="981350"/>
    <lineage>
        <taxon>Eukaryota</taxon>
        <taxon>Fungi</taxon>
        <taxon>Dikarya</taxon>
        <taxon>Ascomycota</taxon>
        <taxon>Saccharomycotina</taxon>
        <taxon>Pichiomycetes</taxon>
        <taxon>Pichiales</taxon>
        <taxon>Pichiaceae</taxon>
        <taxon>Komagataella</taxon>
    </lineage>
</organism>
<reference evidence="1 2" key="2">
    <citation type="journal article" date="2016" name="FEMS Yeast Res.">
        <title>Curation of the genome annotation of Pichia pastoris (Komagataella phaffii) CBS7435 from gene level to protein function.</title>
        <authorList>
            <person name="Valli M."/>
            <person name="Tatto N.E."/>
            <person name="Peymann A."/>
            <person name="Gruber C."/>
            <person name="Landes N."/>
            <person name="Ekker H."/>
            <person name="Thallinger G.G."/>
            <person name="Mattanovich D."/>
            <person name="Gasser B."/>
            <person name="Graf A.B."/>
        </authorList>
    </citation>
    <scope>GENOME REANNOTATION</scope>
    <source>
        <strain evidence="1 2">ATCC 76273 / CBS 7435 / CECT 11047 / NRRL Y-11430 / Wegner 21-1</strain>
    </source>
</reference>
<gene>
    <name evidence="1" type="ordered locus">PP7435_Chr1-0319</name>
</gene>
<dbReference type="EMBL" id="FR839628">
    <property type="protein sequence ID" value="SCV11790.1"/>
    <property type="molecule type" value="Genomic_DNA"/>
</dbReference>
<sequence>MWRRIRSSSLVPAFIDSLSKKFTYEKSNQRYSLNGPGHYNLEFRKDSFNDVLISLIMGYETTKLDCAVKIPGRKLLLKLLHPSSLEGCFNLLLLALSRSSDENRTTRRIPLGKLLDRACNTGMLNNHEELKKDSDKLLACYWFKNSFYPIHVSEYTRNMIGKSIYLLKNYGINTSTLHNWLVSVASESITQACFALEGETLPEFLVTDILLRTPRSNYEFDLLIDLYLDPNYQINDSDKKSMLVLNNLIQNCHYRTSSRLLEIINKVLDQTSNEPFLNHLVWSISKISSKVPRDDNLYFNILECQQKIIRHLNSKVSVEILLGLSNTLYHINHSKGKEILQAARSLINRKDASPLVSQTPSIAHYLERSSLNVARTKAMLLGTEILYIDKPILFKAHQKLIASTEPTVLHQLGFSLWGLWLSKKAQFRLHSGTDIKLVKSLIPYLSTQFDQEALSVFLTGISDIEMNKVIITNYSKAGHTLGNLVLNTYLKNLYRQCLFEECIKEKAPHYLKYPEIVNQRIVEHKQFKSTLDYTRFVYANVEQRPLSLVGTMMFGEARIAPEKVWKVYFNRQFETVNEKILTSLTISVITFYERSGKHLMWNGMTAVQQCIMEVEKWTAKSTKGDNPNLVNPTNQLWLSYTQMLGMFGYTDLLMDLLEKWVNLRHIPNERTLLNVFGYLPDEISDNLLRHVTANITNKVPAIRTDDLSRKPELQFDNDSLVVKWPWPTKSQVENFKRKLLI</sequence>
<name>A0A1G4KP59_KOMPC</name>
<protein>
    <submittedName>
        <fullName evidence="1">Uncharacterized protein</fullName>
    </submittedName>
</protein>
<dbReference type="Proteomes" id="UP000006853">
    <property type="component" value="Chromosome 1"/>
</dbReference>
<dbReference type="AlphaFoldDB" id="A0A1G4KP59"/>